<feature type="compositionally biased region" description="Pro residues" evidence="1">
    <location>
        <begin position="614"/>
        <end position="626"/>
    </location>
</feature>
<dbReference type="InterPro" id="IPR036915">
    <property type="entry name" value="Cyclin-like_sf"/>
</dbReference>
<dbReference type="InterPro" id="IPR029021">
    <property type="entry name" value="Prot-tyrosine_phosphatase-like"/>
</dbReference>
<feature type="domain" description="Tyrosine specific protein phosphatases" evidence="3">
    <location>
        <begin position="6"/>
        <end position="50"/>
    </location>
</feature>
<dbReference type="PANTHER" id="PTHR19134:SF559">
    <property type="entry name" value="TYROSINE-PROTEIN PHOSPHATASE DOMAIN-CONTAINING PROTEIN"/>
    <property type="match status" value="1"/>
</dbReference>
<feature type="domain" description="Tyrosine-protein phosphatase" evidence="2">
    <location>
        <begin position="1"/>
        <end position="50"/>
    </location>
</feature>
<dbReference type="SMART" id="SM00194">
    <property type="entry name" value="PTPc"/>
    <property type="match status" value="1"/>
</dbReference>
<dbReference type="CDD" id="cd20534">
    <property type="entry name" value="CYCLIN_CCNM_CCNQ_rpt1"/>
    <property type="match status" value="1"/>
</dbReference>
<dbReference type="Gene3D" id="3.90.190.10">
    <property type="entry name" value="Protein tyrosine phosphatase superfamily"/>
    <property type="match status" value="2"/>
</dbReference>
<feature type="region of interest" description="Disordered" evidence="1">
    <location>
        <begin position="543"/>
        <end position="566"/>
    </location>
</feature>
<keyword evidence="5" id="KW-1185">Reference proteome</keyword>
<dbReference type="InterPro" id="IPR000387">
    <property type="entry name" value="Tyr_Pase_dom"/>
</dbReference>
<dbReference type="InterPro" id="IPR050348">
    <property type="entry name" value="Protein-Tyr_Phosphatase"/>
</dbReference>
<dbReference type="AlphaFoldDB" id="A0A0R3TZW5"/>
<dbReference type="InterPro" id="IPR048053">
    <property type="entry name" value="Cyclin-Q_second_cyclin_box"/>
</dbReference>
<dbReference type="PRINTS" id="PR00700">
    <property type="entry name" value="PRTYPHPHTASE"/>
</dbReference>
<evidence type="ECO:0000259" key="2">
    <source>
        <dbReference type="PROSITE" id="PS50055"/>
    </source>
</evidence>
<feature type="compositionally biased region" description="Polar residues" evidence="1">
    <location>
        <begin position="592"/>
        <end position="609"/>
    </location>
</feature>
<evidence type="ECO:0000313" key="5">
    <source>
        <dbReference type="Proteomes" id="UP000278807"/>
    </source>
</evidence>
<evidence type="ECO:0000259" key="3">
    <source>
        <dbReference type="PROSITE" id="PS50056"/>
    </source>
</evidence>
<dbReference type="Gene3D" id="1.10.472.10">
    <property type="entry name" value="Cyclin-like"/>
    <property type="match status" value="2"/>
</dbReference>
<dbReference type="GO" id="GO:0004725">
    <property type="term" value="F:protein tyrosine phosphatase activity"/>
    <property type="evidence" value="ECO:0007669"/>
    <property type="project" value="InterPro"/>
</dbReference>
<dbReference type="CDD" id="cd20535">
    <property type="entry name" value="CYCLIN_CCNM_CCNQ_rpt2"/>
    <property type="match status" value="1"/>
</dbReference>
<dbReference type="PANTHER" id="PTHR19134">
    <property type="entry name" value="RECEPTOR-TYPE TYROSINE-PROTEIN PHOSPHATASE"/>
    <property type="match status" value="1"/>
</dbReference>
<dbReference type="InterPro" id="IPR000242">
    <property type="entry name" value="PTP_cat"/>
</dbReference>
<dbReference type="PROSITE" id="PS50056">
    <property type="entry name" value="TYR_PHOSPHATASE_2"/>
    <property type="match status" value="2"/>
</dbReference>
<feature type="region of interest" description="Disordered" evidence="1">
    <location>
        <begin position="592"/>
        <end position="626"/>
    </location>
</feature>
<sequence>MSTPDAGVGRTGTYICIESLIRQLDAENQVNIRGFLEHIRQQRMKLVQTEWVGHWMTPMRSTSQVVMPTVVLLNVDSVVVQLIDIFSSLFPPKQQQYAFIHDALREYLLCPNHEMSAMAFPTYAQCLRRADANGVTGLQKQFEICTDYMPRVYEFTEARKPVNIPKNRLSRRLLPTDLRRVALPSEGRAEGASYINASVVQGYHRLHEFIVTQHPIPDSTEADFWRMVWDKNSPHVVVLSSTDSESGEFPDFWPTNAHDPLEIGWLRVGFCSSETVSDGLTRYEFLLSSSREDYALTCQLWRLHNWASNTNDESACSDFLKLQSVLVSNSASTANGSTIVVDDYGGNRAGIFVAVNFLINQFNLSGNIDVYYIVKMLHLQRTGIFQSPADLDFIYSIMEEFLLEMQQQDDSSSFLGGCNETSSSPGYANLSLFNGKSLLSPLTTSNSKCSSANGDVLPPPKSTTLFPLIASVESEDEKILEEDELRSTHAMVPATESALELHSLSSDATAGDSSVNPSLIGVLTPVKRPLTNGFVVKETILPHPLPPPPNQSPPTWPVDDIDGSDDPTPTTSLVIEGGESSFHLNGTVDEMTMSSSVSPTLGAPSNGSGSVSRQPPPVRLPVPKRPPLTPSAIFTLIQTIKETGRRLGMSDVAVATACTIFHRMVRVLTVGEETGPFANVAAGETGGGGDGAPQVAQAQPATYSATNDNPLPSAIDGSIRSSLGDVDPYTMAMACISLGAKVQEEHQRLRDVIVAYYRTLHKTKRPPLEVGDDYDRLRKSLVNAELFLMRLLGYGVRTRADLPHAYLLHYLSALLHWIGKGIVHPPTDGRGGDSFDPSEVSYANNSEMALARLPGLAWGILMDSYHAPLCVDYAPEYIAASILHLSLRIAGVEVPGNRHSDVAWWQVHFLPALYFFDKIPFLQKETI</sequence>
<proteinExistence type="predicted"/>
<dbReference type="WBParaSite" id="HNAJ_0001341401-mRNA-1">
    <property type="protein sequence ID" value="HNAJ_0001341401-mRNA-1"/>
    <property type="gene ID" value="HNAJ_0001341401"/>
</dbReference>
<gene>
    <name evidence="4" type="ORF">HNAJ_LOCUS13388</name>
</gene>
<dbReference type="SMART" id="SM00404">
    <property type="entry name" value="PTPc_motif"/>
    <property type="match status" value="1"/>
</dbReference>
<accession>A0A0R3TZW5</accession>
<reference evidence="6" key="1">
    <citation type="submission" date="2017-02" db="UniProtKB">
        <authorList>
            <consortium name="WormBaseParasite"/>
        </authorList>
    </citation>
    <scope>IDENTIFICATION</scope>
</reference>
<dbReference type="EMBL" id="UZAE01015358">
    <property type="protein sequence ID" value="VDO15777.1"/>
    <property type="molecule type" value="Genomic_DNA"/>
</dbReference>
<dbReference type="STRING" id="102285.A0A0R3TZW5"/>
<dbReference type="OrthoDB" id="6022401at2759"/>
<feature type="domain" description="Tyrosine-protein phosphatase" evidence="2">
    <location>
        <begin position="138"/>
        <end position="401"/>
    </location>
</feature>
<reference evidence="4 5" key="2">
    <citation type="submission" date="2018-11" db="EMBL/GenBank/DDBJ databases">
        <authorList>
            <consortium name="Pathogen Informatics"/>
        </authorList>
    </citation>
    <scope>NUCLEOTIDE SEQUENCE [LARGE SCALE GENOMIC DNA]</scope>
</reference>
<dbReference type="SUPFAM" id="SSF47954">
    <property type="entry name" value="Cyclin-like"/>
    <property type="match status" value="2"/>
</dbReference>
<name>A0A0R3TZW5_RODNA</name>
<evidence type="ECO:0000256" key="1">
    <source>
        <dbReference type="SAM" id="MobiDB-lite"/>
    </source>
</evidence>
<evidence type="ECO:0000313" key="6">
    <source>
        <dbReference type="WBParaSite" id="HNAJ_0001341401-mRNA-1"/>
    </source>
</evidence>
<protein>
    <submittedName>
        <fullName evidence="6">Tyrosine-protein phosphatase domain-containing protein</fullName>
    </submittedName>
</protein>
<feature type="compositionally biased region" description="Pro residues" evidence="1">
    <location>
        <begin position="543"/>
        <end position="556"/>
    </location>
</feature>
<dbReference type="InterPro" id="IPR003595">
    <property type="entry name" value="Tyr_Pase_cat"/>
</dbReference>
<dbReference type="SUPFAM" id="SSF52799">
    <property type="entry name" value="(Phosphotyrosine protein) phosphatases II"/>
    <property type="match status" value="2"/>
</dbReference>
<dbReference type="PROSITE" id="PS50055">
    <property type="entry name" value="TYR_PHOSPHATASE_PTP"/>
    <property type="match status" value="2"/>
</dbReference>
<dbReference type="Proteomes" id="UP000278807">
    <property type="component" value="Unassembled WGS sequence"/>
</dbReference>
<organism evidence="6">
    <name type="scientific">Rodentolepis nana</name>
    <name type="common">Dwarf tapeworm</name>
    <name type="synonym">Hymenolepis nana</name>
    <dbReference type="NCBI Taxonomy" id="102285"/>
    <lineage>
        <taxon>Eukaryota</taxon>
        <taxon>Metazoa</taxon>
        <taxon>Spiralia</taxon>
        <taxon>Lophotrochozoa</taxon>
        <taxon>Platyhelminthes</taxon>
        <taxon>Cestoda</taxon>
        <taxon>Eucestoda</taxon>
        <taxon>Cyclophyllidea</taxon>
        <taxon>Hymenolepididae</taxon>
        <taxon>Rodentolepis</taxon>
    </lineage>
</organism>
<feature type="domain" description="Tyrosine specific protein phosphatases" evidence="3">
    <location>
        <begin position="317"/>
        <end position="392"/>
    </location>
</feature>
<dbReference type="Pfam" id="PF00102">
    <property type="entry name" value="Y_phosphatase"/>
    <property type="match status" value="2"/>
</dbReference>
<evidence type="ECO:0000313" key="4">
    <source>
        <dbReference type="EMBL" id="VDO15777.1"/>
    </source>
</evidence>
<dbReference type="InterPro" id="IPR048055">
    <property type="entry name" value="Cyclin-Q_first_cyclin_box"/>
</dbReference>